<reference evidence="2" key="1">
    <citation type="submission" date="2018-11" db="EMBL/GenBank/DDBJ databases">
        <authorList>
            <consortium name="Pathogen Informatics"/>
        </authorList>
    </citation>
    <scope>NUCLEOTIDE SEQUENCE</scope>
</reference>
<dbReference type="EMBL" id="CAAALY010060502">
    <property type="protein sequence ID" value="VEL23182.1"/>
    <property type="molecule type" value="Genomic_DNA"/>
</dbReference>
<dbReference type="Proteomes" id="UP000784294">
    <property type="component" value="Unassembled WGS sequence"/>
</dbReference>
<name>A0A3S5CNF8_9PLAT</name>
<feature type="region of interest" description="Disordered" evidence="1">
    <location>
        <begin position="97"/>
        <end position="126"/>
    </location>
</feature>
<accession>A0A3S5CNF8</accession>
<sequence length="163" mass="18041">VRQINSPTIIRSEAATPVLITTALSLEDPSHVEESALEASIVINHEKDNGQIASEQIIEPTAEVAHSNSSQAMKPDQNLASIHQSQRQLELLESLEHPPKDTKHPTQFSTTHSTFSPPPILPLSKPLDSPSPTRLLHVVRLLGIEVIEQRLDKLYTLAERTLF</sequence>
<evidence type="ECO:0000313" key="2">
    <source>
        <dbReference type="EMBL" id="VEL23182.1"/>
    </source>
</evidence>
<gene>
    <name evidence="2" type="ORF">PXEA_LOCUS16622</name>
</gene>
<dbReference type="AlphaFoldDB" id="A0A3S5CNF8"/>
<comment type="caution">
    <text evidence="2">The sequence shown here is derived from an EMBL/GenBank/DDBJ whole genome shotgun (WGS) entry which is preliminary data.</text>
</comment>
<feature type="non-terminal residue" evidence="2">
    <location>
        <position position="1"/>
    </location>
</feature>
<proteinExistence type="predicted"/>
<evidence type="ECO:0000313" key="3">
    <source>
        <dbReference type="Proteomes" id="UP000784294"/>
    </source>
</evidence>
<feature type="compositionally biased region" description="Polar residues" evidence="1">
    <location>
        <begin position="105"/>
        <end position="115"/>
    </location>
</feature>
<keyword evidence="3" id="KW-1185">Reference proteome</keyword>
<evidence type="ECO:0000256" key="1">
    <source>
        <dbReference type="SAM" id="MobiDB-lite"/>
    </source>
</evidence>
<protein>
    <submittedName>
        <fullName evidence="2">Uncharacterized protein</fullName>
    </submittedName>
</protein>
<organism evidence="2 3">
    <name type="scientific">Protopolystoma xenopodis</name>
    <dbReference type="NCBI Taxonomy" id="117903"/>
    <lineage>
        <taxon>Eukaryota</taxon>
        <taxon>Metazoa</taxon>
        <taxon>Spiralia</taxon>
        <taxon>Lophotrochozoa</taxon>
        <taxon>Platyhelminthes</taxon>
        <taxon>Monogenea</taxon>
        <taxon>Polyopisthocotylea</taxon>
        <taxon>Polystomatidea</taxon>
        <taxon>Polystomatidae</taxon>
        <taxon>Protopolystoma</taxon>
    </lineage>
</organism>